<comment type="caution">
    <text evidence="2">The sequence shown here is derived from an EMBL/GenBank/DDBJ whole genome shotgun (WGS) entry which is preliminary data.</text>
</comment>
<keyword evidence="1" id="KW-0812">Transmembrane</keyword>
<organism evidence="2 3">
    <name type="scientific">Henosepilachna vigintioctopunctata</name>
    <dbReference type="NCBI Taxonomy" id="420089"/>
    <lineage>
        <taxon>Eukaryota</taxon>
        <taxon>Metazoa</taxon>
        <taxon>Ecdysozoa</taxon>
        <taxon>Arthropoda</taxon>
        <taxon>Hexapoda</taxon>
        <taxon>Insecta</taxon>
        <taxon>Pterygota</taxon>
        <taxon>Neoptera</taxon>
        <taxon>Endopterygota</taxon>
        <taxon>Coleoptera</taxon>
        <taxon>Polyphaga</taxon>
        <taxon>Cucujiformia</taxon>
        <taxon>Coccinelloidea</taxon>
        <taxon>Coccinellidae</taxon>
        <taxon>Epilachninae</taxon>
        <taxon>Epilachnini</taxon>
        <taxon>Henosepilachna</taxon>
    </lineage>
</organism>
<keyword evidence="3" id="KW-1185">Reference proteome</keyword>
<name>A0AAW1UWY2_9CUCU</name>
<accession>A0AAW1UWY2</accession>
<evidence type="ECO:0000256" key="1">
    <source>
        <dbReference type="SAM" id="Phobius"/>
    </source>
</evidence>
<sequence>MIANINCRKGKKVKARKFEVKKDNLNAILDKDMSDFVSIDSLSIFKDFDLPYDFIEKDVNSWASDGSFKECVEFFKKLTVVNDVAERVVKKEVIIIVVCGLLVTDSVFLNSTVIVKQKRNIQFEAISS</sequence>
<keyword evidence="1" id="KW-0472">Membrane</keyword>
<reference evidence="2 3" key="1">
    <citation type="submission" date="2023-03" db="EMBL/GenBank/DDBJ databases">
        <title>Genome insight into feeding habits of ladybird beetles.</title>
        <authorList>
            <person name="Li H.-S."/>
            <person name="Huang Y.-H."/>
            <person name="Pang H."/>
        </authorList>
    </citation>
    <scope>NUCLEOTIDE SEQUENCE [LARGE SCALE GENOMIC DNA]</scope>
    <source>
        <strain evidence="2">SYSU_2023b</strain>
        <tissue evidence="2">Whole body</tissue>
    </source>
</reference>
<dbReference type="AlphaFoldDB" id="A0AAW1UWY2"/>
<proteinExistence type="predicted"/>
<keyword evidence="1" id="KW-1133">Transmembrane helix</keyword>
<gene>
    <name evidence="2" type="ORF">WA026_009236</name>
</gene>
<evidence type="ECO:0000313" key="2">
    <source>
        <dbReference type="EMBL" id="KAK9885007.1"/>
    </source>
</evidence>
<dbReference type="EMBL" id="JARQZJ010000094">
    <property type="protein sequence ID" value="KAK9885007.1"/>
    <property type="molecule type" value="Genomic_DNA"/>
</dbReference>
<feature type="transmembrane region" description="Helical" evidence="1">
    <location>
        <begin position="93"/>
        <end position="115"/>
    </location>
</feature>
<evidence type="ECO:0000313" key="3">
    <source>
        <dbReference type="Proteomes" id="UP001431783"/>
    </source>
</evidence>
<dbReference type="Proteomes" id="UP001431783">
    <property type="component" value="Unassembled WGS sequence"/>
</dbReference>
<protein>
    <submittedName>
        <fullName evidence="2">Uncharacterized protein</fullName>
    </submittedName>
</protein>